<dbReference type="AlphaFoldDB" id="X1A6X5"/>
<protein>
    <submittedName>
        <fullName evidence="1">Uncharacterized protein</fullName>
    </submittedName>
</protein>
<sequence>REWYNDGKNPKVIEIVEQVERVASLPVVGTKAEHFTQGVLFGFFLTSRGYIKEEGMENE</sequence>
<organism evidence="1">
    <name type="scientific">marine sediment metagenome</name>
    <dbReference type="NCBI Taxonomy" id="412755"/>
    <lineage>
        <taxon>unclassified sequences</taxon>
        <taxon>metagenomes</taxon>
        <taxon>ecological metagenomes</taxon>
    </lineage>
</organism>
<comment type="caution">
    <text evidence="1">The sequence shown here is derived from an EMBL/GenBank/DDBJ whole genome shotgun (WGS) entry which is preliminary data.</text>
</comment>
<dbReference type="EMBL" id="BART01009445">
    <property type="protein sequence ID" value="GAG68533.1"/>
    <property type="molecule type" value="Genomic_DNA"/>
</dbReference>
<proteinExistence type="predicted"/>
<name>X1A6X5_9ZZZZ</name>
<evidence type="ECO:0000313" key="1">
    <source>
        <dbReference type="EMBL" id="GAG68533.1"/>
    </source>
</evidence>
<gene>
    <name evidence="1" type="ORF">S01H4_20931</name>
</gene>
<accession>X1A6X5</accession>
<reference evidence="1" key="1">
    <citation type="journal article" date="2014" name="Front. Microbiol.">
        <title>High frequency of phylogenetically diverse reductive dehalogenase-homologous genes in deep subseafloor sedimentary metagenomes.</title>
        <authorList>
            <person name="Kawai M."/>
            <person name="Futagami T."/>
            <person name="Toyoda A."/>
            <person name="Takaki Y."/>
            <person name="Nishi S."/>
            <person name="Hori S."/>
            <person name="Arai W."/>
            <person name="Tsubouchi T."/>
            <person name="Morono Y."/>
            <person name="Uchiyama I."/>
            <person name="Ito T."/>
            <person name="Fujiyama A."/>
            <person name="Inagaki F."/>
            <person name="Takami H."/>
        </authorList>
    </citation>
    <scope>NUCLEOTIDE SEQUENCE</scope>
    <source>
        <strain evidence="1">Expedition CK06-06</strain>
    </source>
</reference>
<feature type="non-terminal residue" evidence="1">
    <location>
        <position position="1"/>
    </location>
</feature>